<dbReference type="eggNOG" id="ENOG5032UHI">
    <property type="taxonomic scope" value="Bacteria"/>
</dbReference>
<proteinExistence type="predicted"/>
<dbReference type="OrthoDB" id="1891078at2"/>
<evidence type="ECO:0000313" key="3">
    <source>
        <dbReference type="EMBL" id="ENH96324.1"/>
    </source>
</evidence>
<evidence type="ECO:0000259" key="2">
    <source>
        <dbReference type="Pfam" id="PF16571"/>
    </source>
</evidence>
<dbReference type="InterPro" id="IPR032330">
    <property type="entry name" value="EF-G-binding_C"/>
</dbReference>
<sequence length="211" mass="24328">MEPFVRVDQYQYIRKQLLELVRGYQTANDKSVQGALKTMALERMFSLFPAMTKEQEDILKQVSSVNEKEEAERFLLKLKSYIIPFQITEDEIINAFPKMKKLKVPALQSFDLTNCSYISWIDQSKLLKFIVTRRDGYVTGTYGTMEYSQKTGVCAICKSVEKTGLFLVKEKGKEAGTYRKKGNYICVDSQACNQNLTSLSPLYEFLDTLRK</sequence>
<feature type="domain" description="Elongation factor G-binding protein C-terminal treble-clef zinc-finger" evidence="2">
    <location>
        <begin position="94"/>
        <end position="197"/>
    </location>
</feature>
<dbReference type="InterPro" id="IPR010841">
    <property type="entry name" value="EF-G-binding_N"/>
</dbReference>
<organism evidence="3 4">
    <name type="scientific">Gracilibacillus halophilus YIM-C55.5</name>
    <dbReference type="NCBI Taxonomy" id="1308866"/>
    <lineage>
        <taxon>Bacteria</taxon>
        <taxon>Bacillati</taxon>
        <taxon>Bacillota</taxon>
        <taxon>Bacilli</taxon>
        <taxon>Bacillales</taxon>
        <taxon>Bacillaceae</taxon>
        <taxon>Gracilibacillus</taxon>
    </lineage>
</organism>
<reference evidence="3 4" key="1">
    <citation type="submission" date="2013-03" db="EMBL/GenBank/DDBJ databases">
        <title>Draft genome sequence of Gracibacillus halophilus YIM-C55.5, a moderately halophilic and thermophilic organism from the Xiaochaidamu salt lake.</title>
        <authorList>
            <person name="Sugumar T."/>
            <person name="Polireddy D.R."/>
            <person name="Antony A."/>
            <person name="Madhava Y.R."/>
            <person name="Sivakumar N."/>
        </authorList>
    </citation>
    <scope>NUCLEOTIDE SEQUENCE [LARGE SCALE GENOMIC DNA]</scope>
    <source>
        <strain evidence="3 4">YIM-C55.5</strain>
    </source>
</reference>
<dbReference type="Gene3D" id="1.20.1280.250">
    <property type="match status" value="1"/>
</dbReference>
<dbReference type="Proteomes" id="UP000012283">
    <property type="component" value="Unassembled WGS sequence"/>
</dbReference>
<dbReference type="RefSeq" id="WP_003471038.1">
    <property type="nucleotide sequence ID" value="NZ_APML01000048.1"/>
</dbReference>
<feature type="domain" description="Elongation factor G-binding protein N-terminal" evidence="1">
    <location>
        <begin position="4"/>
        <end position="86"/>
    </location>
</feature>
<dbReference type="Pfam" id="PF07299">
    <property type="entry name" value="EF-G-binding_N"/>
    <property type="match status" value="1"/>
</dbReference>
<dbReference type="InterPro" id="IPR038344">
    <property type="entry name" value="EF-G_N_sf"/>
</dbReference>
<protein>
    <submittedName>
        <fullName evidence="3">Fibronectin-binding family protein</fullName>
    </submittedName>
</protein>
<evidence type="ECO:0000313" key="4">
    <source>
        <dbReference type="Proteomes" id="UP000012283"/>
    </source>
</evidence>
<gene>
    <name evidence="3" type="ORF">J416_11372</name>
</gene>
<keyword evidence="4" id="KW-1185">Reference proteome</keyword>
<dbReference type="Pfam" id="PF16571">
    <property type="entry name" value="FBP_C"/>
    <property type="match status" value="1"/>
</dbReference>
<evidence type="ECO:0000259" key="1">
    <source>
        <dbReference type="Pfam" id="PF07299"/>
    </source>
</evidence>
<dbReference type="EMBL" id="APML01000048">
    <property type="protein sequence ID" value="ENH96324.1"/>
    <property type="molecule type" value="Genomic_DNA"/>
</dbReference>
<accession>N4WAM8</accession>
<dbReference type="AlphaFoldDB" id="N4WAM8"/>
<dbReference type="CDD" id="cd16342">
    <property type="entry name" value="FusC_FusB"/>
    <property type="match status" value="1"/>
</dbReference>
<name>N4WAM8_9BACI</name>
<comment type="caution">
    <text evidence="3">The sequence shown here is derived from an EMBL/GenBank/DDBJ whole genome shotgun (WGS) entry which is preliminary data.</text>
</comment>
<dbReference type="STRING" id="1308866.J416_11372"/>
<dbReference type="PATRIC" id="fig|1308866.3.peg.2298"/>